<keyword evidence="4 9" id="KW-0812">Transmembrane</keyword>
<evidence type="ECO:0000256" key="7">
    <source>
        <dbReference type="ARBA" id="ARBA00049119"/>
    </source>
</evidence>
<dbReference type="CDD" id="cd17356">
    <property type="entry name" value="MFS_HXT"/>
    <property type="match status" value="1"/>
</dbReference>
<evidence type="ECO:0000256" key="3">
    <source>
        <dbReference type="ARBA" id="ARBA00022448"/>
    </source>
</evidence>
<keyword evidence="6 9" id="KW-0472">Membrane</keyword>
<evidence type="ECO:0000256" key="9">
    <source>
        <dbReference type="SAM" id="Phobius"/>
    </source>
</evidence>
<feature type="transmembrane region" description="Helical" evidence="9">
    <location>
        <begin position="111"/>
        <end position="130"/>
    </location>
</feature>
<dbReference type="InterPro" id="IPR036259">
    <property type="entry name" value="MFS_trans_sf"/>
</dbReference>
<evidence type="ECO:0000259" key="10">
    <source>
        <dbReference type="PROSITE" id="PS50850"/>
    </source>
</evidence>
<dbReference type="AlphaFoldDB" id="A0A0H2R486"/>
<feature type="domain" description="Major facilitator superfamily (MFS) profile" evidence="10">
    <location>
        <begin position="16"/>
        <end position="466"/>
    </location>
</feature>
<feature type="transmembrane region" description="Helical" evidence="9">
    <location>
        <begin position="444"/>
        <end position="462"/>
    </location>
</feature>
<evidence type="ECO:0000256" key="2">
    <source>
        <dbReference type="ARBA" id="ARBA00010992"/>
    </source>
</evidence>
<dbReference type="PROSITE" id="PS00217">
    <property type="entry name" value="SUGAR_TRANSPORT_2"/>
    <property type="match status" value="1"/>
</dbReference>
<evidence type="ECO:0000256" key="6">
    <source>
        <dbReference type="ARBA" id="ARBA00023136"/>
    </source>
</evidence>
<dbReference type="GO" id="GO:0005351">
    <property type="term" value="F:carbohydrate:proton symporter activity"/>
    <property type="evidence" value="ECO:0007669"/>
    <property type="project" value="TreeGrafter"/>
</dbReference>
<feature type="transmembrane region" description="Helical" evidence="9">
    <location>
        <begin position="12"/>
        <end position="35"/>
    </location>
</feature>
<feature type="transmembrane region" description="Helical" evidence="9">
    <location>
        <begin position="151"/>
        <end position="170"/>
    </location>
</feature>
<dbReference type="GO" id="GO:0016020">
    <property type="term" value="C:membrane"/>
    <property type="evidence" value="ECO:0007669"/>
    <property type="project" value="UniProtKB-SubCell"/>
</dbReference>
<feature type="transmembrane region" description="Helical" evidence="9">
    <location>
        <begin position="271"/>
        <end position="289"/>
    </location>
</feature>
<feature type="transmembrane region" description="Helical" evidence="9">
    <location>
        <begin position="413"/>
        <end position="432"/>
    </location>
</feature>
<keyword evidence="3 8" id="KW-0813">Transport</keyword>
<dbReference type="InParanoid" id="A0A0H2R486"/>
<feature type="transmembrane region" description="Helical" evidence="9">
    <location>
        <begin position="334"/>
        <end position="357"/>
    </location>
</feature>
<comment type="catalytic activity">
    <reaction evidence="7">
        <text>myo-inositol(out) + H(+)(out) = myo-inositol(in) + H(+)(in)</text>
        <dbReference type="Rhea" id="RHEA:60364"/>
        <dbReference type="ChEBI" id="CHEBI:15378"/>
        <dbReference type="ChEBI" id="CHEBI:17268"/>
    </reaction>
</comment>
<dbReference type="Proteomes" id="UP000053477">
    <property type="component" value="Unassembled WGS sequence"/>
</dbReference>
<dbReference type="InterPro" id="IPR003663">
    <property type="entry name" value="Sugar/inositol_transpt"/>
</dbReference>
<dbReference type="InterPro" id="IPR005828">
    <property type="entry name" value="MFS_sugar_transport-like"/>
</dbReference>
<feature type="transmembrane region" description="Helical" evidence="9">
    <location>
        <begin position="176"/>
        <end position="195"/>
    </location>
</feature>
<name>A0A0H2R486_9AGAM</name>
<dbReference type="NCBIfam" id="TIGR00879">
    <property type="entry name" value="SP"/>
    <property type="match status" value="1"/>
</dbReference>
<feature type="transmembrane region" description="Helical" evidence="9">
    <location>
        <begin position="377"/>
        <end position="401"/>
    </location>
</feature>
<keyword evidence="12" id="KW-1185">Reference proteome</keyword>
<dbReference type="InterPro" id="IPR050360">
    <property type="entry name" value="MFS_Sugar_Transporters"/>
</dbReference>
<dbReference type="FunFam" id="1.20.1250.20:FF:000026">
    <property type="entry name" value="MFS quinate transporter QutD"/>
    <property type="match status" value="1"/>
</dbReference>
<comment type="subcellular location">
    <subcellularLocation>
        <location evidence="1">Membrane</location>
        <topology evidence="1">Multi-pass membrane protein</topology>
    </subcellularLocation>
</comment>
<evidence type="ECO:0000256" key="4">
    <source>
        <dbReference type="ARBA" id="ARBA00022692"/>
    </source>
</evidence>
<evidence type="ECO:0000313" key="12">
    <source>
        <dbReference type="Proteomes" id="UP000053477"/>
    </source>
</evidence>
<sequence length="518" mass="56881">MARGYSAKIASNAYIVGSFACIGGGLFGLDISSMSGVLNNNAYFEVFNHPAANPQGAIVASMPAGSFVGSLAVASLADKIGRKKTIILSGWIWVIGSILQCAAQNRGMLVVGRIISGFAVGLASTTVPLYQAEITAPAIRGRIVSLQQWSITWGILLQYFVEFGCSYINGTASFRIPWGLQMIPAIILSVGMLWFPESPRWLIDHGREGEALQILADLHGRGDPQNELVQLEFEEISQQVHFEKTQGAKKWSDLLQPGIFRRVGLGASLQMWSQLSGMNIMMYYIIYVFQGAGLTGRRGNLIADSVQYVLNVAFTVPAIVYIDKWGRRPMLLTGTLLMGMWLCLVGGLQGRFGAWGAVEGSDSPVWVINGHEGVTRAIIVCSYFFVCSFAITMGPVSWTYPAEIFPMKVRAKAISLSTAANWLFNFALAWAVPPGLSNIAYKTYFVFASFNFAAFIHIFFCFPETKGRTLEEIEEVFAQGHVFTAWKIKKDVGVKTLEDLKANKKDEKEYVDEKASDA</sequence>
<evidence type="ECO:0000256" key="8">
    <source>
        <dbReference type="RuleBase" id="RU003346"/>
    </source>
</evidence>
<proteinExistence type="inferred from homology"/>
<organism evidence="11 12">
    <name type="scientific">Schizopora paradoxa</name>
    <dbReference type="NCBI Taxonomy" id="27342"/>
    <lineage>
        <taxon>Eukaryota</taxon>
        <taxon>Fungi</taxon>
        <taxon>Dikarya</taxon>
        <taxon>Basidiomycota</taxon>
        <taxon>Agaricomycotina</taxon>
        <taxon>Agaricomycetes</taxon>
        <taxon>Hymenochaetales</taxon>
        <taxon>Schizoporaceae</taxon>
        <taxon>Schizopora</taxon>
    </lineage>
</organism>
<evidence type="ECO:0000313" key="11">
    <source>
        <dbReference type="EMBL" id="KLO06147.1"/>
    </source>
</evidence>
<dbReference type="Gene3D" id="1.20.1250.20">
    <property type="entry name" value="MFS general substrate transporter like domains"/>
    <property type="match status" value="1"/>
</dbReference>
<dbReference type="STRING" id="27342.A0A0H2R486"/>
<reference evidence="11 12" key="1">
    <citation type="submission" date="2015-04" db="EMBL/GenBank/DDBJ databases">
        <title>Complete genome sequence of Schizopora paradoxa KUC8140, a cosmopolitan wood degrader in East Asia.</title>
        <authorList>
            <consortium name="DOE Joint Genome Institute"/>
            <person name="Min B."/>
            <person name="Park H."/>
            <person name="Jang Y."/>
            <person name="Kim J.-J."/>
            <person name="Kim K.H."/>
            <person name="Pangilinan J."/>
            <person name="Lipzen A."/>
            <person name="Riley R."/>
            <person name="Grigoriev I.V."/>
            <person name="Spatafora J.W."/>
            <person name="Choi I.-G."/>
        </authorList>
    </citation>
    <scope>NUCLEOTIDE SEQUENCE [LARGE SCALE GENOMIC DNA]</scope>
    <source>
        <strain evidence="11 12">KUC8140</strain>
    </source>
</reference>
<dbReference type="InterPro" id="IPR005829">
    <property type="entry name" value="Sugar_transporter_CS"/>
</dbReference>
<dbReference type="PROSITE" id="PS00216">
    <property type="entry name" value="SUGAR_TRANSPORT_1"/>
    <property type="match status" value="1"/>
</dbReference>
<protein>
    <submittedName>
        <fullName evidence="11">General substrate transporter</fullName>
    </submittedName>
</protein>
<dbReference type="EMBL" id="KQ086232">
    <property type="protein sequence ID" value="KLO06147.1"/>
    <property type="molecule type" value="Genomic_DNA"/>
</dbReference>
<dbReference type="PANTHER" id="PTHR48022:SF35">
    <property type="entry name" value="MAJOR FACILITATOR SUPERFAMILY (MFS) PROFILE DOMAIN-CONTAINING PROTEIN"/>
    <property type="match status" value="1"/>
</dbReference>
<dbReference type="Pfam" id="PF00083">
    <property type="entry name" value="Sugar_tr"/>
    <property type="match status" value="1"/>
</dbReference>
<dbReference type="PRINTS" id="PR00171">
    <property type="entry name" value="SUGRTRNSPORT"/>
</dbReference>
<dbReference type="OrthoDB" id="4142200at2759"/>
<dbReference type="PROSITE" id="PS50850">
    <property type="entry name" value="MFS"/>
    <property type="match status" value="1"/>
</dbReference>
<dbReference type="PROSITE" id="PS51257">
    <property type="entry name" value="PROKAR_LIPOPROTEIN"/>
    <property type="match status" value="1"/>
</dbReference>
<accession>A0A0H2R486</accession>
<gene>
    <name evidence="11" type="ORF">SCHPADRAFT_698576</name>
</gene>
<feature type="transmembrane region" description="Helical" evidence="9">
    <location>
        <begin position="55"/>
        <end position="74"/>
    </location>
</feature>
<keyword evidence="5 9" id="KW-1133">Transmembrane helix</keyword>
<dbReference type="SUPFAM" id="SSF103473">
    <property type="entry name" value="MFS general substrate transporter"/>
    <property type="match status" value="1"/>
</dbReference>
<dbReference type="InterPro" id="IPR020846">
    <property type="entry name" value="MFS_dom"/>
</dbReference>
<dbReference type="PANTHER" id="PTHR48022">
    <property type="entry name" value="PLASTIDIC GLUCOSE TRANSPORTER 4"/>
    <property type="match status" value="1"/>
</dbReference>
<comment type="similarity">
    <text evidence="2 8">Belongs to the major facilitator superfamily. Sugar transporter (TC 2.A.1.1) family.</text>
</comment>
<evidence type="ECO:0000256" key="5">
    <source>
        <dbReference type="ARBA" id="ARBA00022989"/>
    </source>
</evidence>
<evidence type="ECO:0000256" key="1">
    <source>
        <dbReference type="ARBA" id="ARBA00004141"/>
    </source>
</evidence>